<evidence type="ECO:0000259" key="11">
    <source>
        <dbReference type="PROSITE" id="PS50928"/>
    </source>
</evidence>
<dbReference type="CDD" id="cd06261">
    <property type="entry name" value="TM_PBP2"/>
    <property type="match status" value="1"/>
</dbReference>
<feature type="transmembrane region" description="Helical" evidence="9">
    <location>
        <begin position="834"/>
        <end position="853"/>
    </location>
</feature>
<evidence type="ECO:0000256" key="10">
    <source>
        <dbReference type="SAM" id="Coils"/>
    </source>
</evidence>
<keyword evidence="5" id="KW-0762">Sugar transport</keyword>
<evidence type="ECO:0000256" key="7">
    <source>
        <dbReference type="ARBA" id="ARBA00022989"/>
    </source>
</evidence>
<dbReference type="HOGENOM" id="CLU_340630_0_0_0"/>
<proteinExistence type="inferred from homology"/>
<keyword evidence="7 9" id="KW-1133">Transmembrane helix</keyword>
<dbReference type="RefSeq" id="WP_045088003.1">
    <property type="nucleotide sequence ID" value="NZ_LN824141.1"/>
</dbReference>
<organism evidence="12 13">
    <name type="scientific">Defluviitoga tunisiensis</name>
    <dbReference type="NCBI Taxonomy" id="1006576"/>
    <lineage>
        <taxon>Bacteria</taxon>
        <taxon>Thermotogati</taxon>
        <taxon>Thermotogota</taxon>
        <taxon>Thermotogae</taxon>
        <taxon>Petrotogales</taxon>
        <taxon>Petrotogaceae</taxon>
        <taxon>Defluviitoga</taxon>
    </lineage>
</organism>
<evidence type="ECO:0000256" key="9">
    <source>
        <dbReference type="RuleBase" id="RU363032"/>
    </source>
</evidence>
<comment type="similarity">
    <text evidence="2">Belongs to the binding-protein-dependent transport system permease family. MalFG subfamily.</text>
</comment>
<feature type="coiled-coil region" evidence="10">
    <location>
        <begin position="456"/>
        <end position="490"/>
    </location>
</feature>
<evidence type="ECO:0000256" key="6">
    <source>
        <dbReference type="ARBA" id="ARBA00022692"/>
    </source>
</evidence>
<keyword evidence="6 9" id="KW-0812">Transmembrane</keyword>
<gene>
    <name evidence="12" type="primary">malG5</name>
    <name evidence="12" type="ORF">DTL3_1289</name>
</gene>
<dbReference type="Gene3D" id="1.10.3720.10">
    <property type="entry name" value="MetI-like"/>
    <property type="match status" value="2"/>
</dbReference>
<dbReference type="InterPro" id="IPR035906">
    <property type="entry name" value="MetI-like_sf"/>
</dbReference>
<dbReference type="GO" id="GO:0015423">
    <property type="term" value="F:ABC-type maltose transporter activity"/>
    <property type="evidence" value="ECO:0007669"/>
    <property type="project" value="TreeGrafter"/>
</dbReference>
<keyword evidence="3 9" id="KW-0813">Transport</keyword>
<feature type="transmembrane region" description="Helical" evidence="9">
    <location>
        <begin position="657"/>
        <end position="683"/>
    </location>
</feature>
<evidence type="ECO:0000256" key="2">
    <source>
        <dbReference type="ARBA" id="ARBA00009047"/>
    </source>
</evidence>
<comment type="subcellular location">
    <subcellularLocation>
        <location evidence="1 9">Cell membrane</location>
        <topology evidence="1 9">Multi-pass membrane protein</topology>
    </subcellularLocation>
</comment>
<evidence type="ECO:0000256" key="8">
    <source>
        <dbReference type="ARBA" id="ARBA00023136"/>
    </source>
</evidence>
<dbReference type="PATRIC" id="fig|1006576.9.peg.1289"/>
<dbReference type="PROSITE" id="PS50928">
    <property type="entry name" value="ABC_TM1"/>
    <property type="match status" value="1"/>
</dbReference>
<dbReference type="GO" id="GO:0005886">
    <property type="term" value="C:plasma membrane"/>
    <property type="evidence" value="ECO:0007669"/>
    <property type="project" value="UniProtKB-SubCell"/>
</dbReference>
<sequence length="870" mass="100612">MAMIEKKNYWLRHLILIICVVIILFPLVWLISTSIRRDNAAFSPKLFSSRITLNNYKDLIIQKQNIPELVNELTSISSYIGDYSNITIEEAKKKSNKLLKDLDAYFLDTNKNLDSIEHLYGQIFSLYESQYKDQFYQNINTIRVEDYKKFEQEFTNLVTLAEELGIKVQYSNLQELIKQYFSQRESIISTLRNSNLNKNEEYYVDTLNMLLQIPLNTAVWRVKTYRKWVNEEPAVEPIAEEILSLGNMWKDIETEMNQLIESINVQVNYLFGEALQKISETESKVNTLDTHSSQIVSQQDTLKQNNKKIYTRLVAISDVYIMERDRIKSSFSILEKHNLENIQGKEPVFGEDLLFYETVKKFSTIIPDVYDNLKTIDEFIQNGFVDTLYFYSEVYRFLNDNFTKIYEIKDTTAISPVYKAIKSSTIKMSVSLDELLPLSQEYSRNTKELANLGIELFNLREEKTILESQLSELKKEYEELAINISKIESLPQILVLLEASSCEITDNFEATNYSTLMQSKYYPYYIPERNRYVVMNWYNSLVESKNKFDSGKEKLKALQNSLQTNIDIYKNNLEHYLSINYGGNIATITPLAEMQNYYNTQYGVASADISRAGRIVSDLSDKTSYSELKKMLRNVDKDLYLLQQDWSIKIRKPFMRWLLNSIVVAGIVSVLTVFMTSVAAYPFSRMRFVGREQGLYFLLIIQMFPGVMFMIAIYGILKFMGDSFGVLGLDTIMGLIFAYMGGVAYNMWLFKGYYDTIPDSLEESAMIDGATRFQTFWRIVIPLSLPVIAVVLILTFMNTFNEFVIARIILQSESNYTYAVGLQTFSTGPYETEWGLFTAASLLGAVPMVILFLSMQKWIIGGLTQGSVKG</sequence>
<dbReference type="EMBL" id="LN824141">
    <property type="protein sequence ID" value="CEP78586.1"/>
    <property type="molecule type" value="Genomic_DNA"/>
</dbReference>
<feature type="domain" description="ABC transmembrane type-1" evidence="11">
    <location>
        <begin position="658"/>
        <end position="855"/>
    </location>
</feature>
<keyword evidence="13" id="KW-1185">Reference proteome</keyword>
<dbReference type="InterPro" id="IPR050901">
    <property type="entry name" value="BP-dep_ABC_trans_perm"/>
</dbReference>
<evidence type="ECO:0000256" key="4">
    <source>
        <dbReference type="ARBA" id="ARBA00022475"/>
    </source>
</evidence>
<dbReference type="KEGG" id="dtn:DTL3_1289"/>
<evidence type="ECO:0000313" key="13">
    <source>
        <dbReference type="Proteomes" id="UP000032809"/>
    </source>
</evidence>
<dbReference type="Proteomes" id="UP000032809">
    <property type="component" value="Chromosome I"/>
</dbReference>
<dbReference type="PANTHER" id="PTHR32243">
    <property type="entry name" value="MALTOSE TRANSPORT SYSTEM PERMEASE-RELATED"/>
    <property type="match status" value="1"/>
</dbReference>
<evidence type="ECO:0000256" key="1">
    <source>
        <dbReference type="ARBA" id="ARBA00004651"/>
    </source>
</evidence>
<feature type="transmembrane region" description="Helical" evidence="9">
    <location>
        <begin position="695"/>
        <end position="717"/>
    </location>
</feature>
<evidence type="ECO:0000256" key="5">
    <source>
        <dbReference type="ARBA" id="ARBA00022597"/>
    </source>
</evidence>
<name>A0A0C7NL07_DEFTU</name>
<dbReference type="PANTHER" id="PTHR32243:SF50">
    <property type="entry name" value="MALTOSE_MALTODEXTRIN TRANSPORT SYSTEM PERMEASE PROTEIN MALG"/>
    <property type="match status" value="1"/>
</dbReference>
<keyword evidence="10" id="KW-0175">Coiled coil</keyword>
<dbReference type="SUPFAM" id="SSF161098">
    <property type="entry name" value="MetI-like"/>
    <property type="match status" value="2"/>
</dbReference>
<dbReference type="Pfam" id="PF00528">
    <property type="entry name" value="BPD_transp_1"/>
    <property type="match status" value="1"/>
</dbReference>
<keyword evidence="8 9" id="KW-0472">Membrane</keyword>
<dbReference type="GO" id="GO:0042956">
    <property type="term" value="P:maltodextrin transmembrane transport"/>
    <property type="evidence" value="ECO:0007669"/>
    <property type="project" value="TreeGrafter"/>
</dbReference>
<evidence type="ECO:0000313" key="12">
    <source>
        <dbReference type="EMBL" id="CEP78586.1"/>
    </source>
</evidence>
<dbReference type="InterPro" id="IPR000515">
    <property type="entry name" value="MetI-like"/>
</dbReference>
<feature type="transmembrane region" description="Helical" evidence="9">
    <location>
        <begin position="776"/>
        <end position="797"/>
    </location>
</feature>
<dbReference type="STRING" id="1006576.DTL3_1289"/>
<keyword evidence="4" id="KW-1003">Cell membrane</keyword>
<dbReference type="AlphaFoldDB" id="A0A0C7NL07"/>
<feature type="transmembrane region" description="Helical" evidence="9">
    <location>
        <begin position="723"/>
        <end position="745"/>
    </location>
</feature>
<feature type="transmembrane region" description="Helical" evidence="9">
    <location>
        <begin position="9"/>
        <end position="31"/>
    </location>
</feature>
<evidence type="ECO:0000256" key="3">
    <source>
        <dbReference type="ARBA" id="ARBA00022448"/>
    </source>
</evidence>
<reference evidence="13" key="1">
    <citation type="submission" date="2014-11" db="EMBL/GenBank/DDBJ databases">
        <authorList>
            <person name="Wibberg D."/>
        </authorList>
    </citation>
    <scope>NUCLEOTIDE SEQUENCE [LARGE SCALE GENOMIC DNA]</scope>
    <source>
        <strain evidence="13">L3</strain>
    </source>
</reference>
<protein>
    <submittedName>
        <fullName evidence="12">ABC-type maltose transporter permease component</fullName>
    </submittedName>
</protein>
<accession>A0A0C7NL07</accession>